<dbReference type="EMBL" id="PPCV01000007">
    <property type="protein sequence ID" value="RXW31734.1"/>
    <property type="molecule type" value="Genomic_DNA"/>
</dbReference>
<keyword evidence="3" id="KW-1185">Reference proteome</keyword>
<feature type="domain" description="DUF218" evidence="1">
    <location>
        <begin position="21"/>
        <end position="139"/>
    </location>
</feature>
<protein>
    <recommendedName>
        <fullName evidence="1">DUF218 domain-containing protein</fullName>
    </recommendedName>
</protein>
<reference evidence="2 3" key="1">
    <citation type="submission" date="2018-01" db="EMBL/GenBank/DDBJ databases">
        <title>Lactibacter flavus gen. nov., sp. nov., a novel bacterium of the family Propionibacteriaceae isolated from raw milk and dairy products.</title>
        <authorList>
            <person name="Wenning M."/>
            <person name="Breitenwieser F."/>
            <person name="Huptas C."/>
            <person name="von Neubeck M."/>
            <person name="Busse H.-J."/>
            <person name="Scherer S."/>
        </authorList>
    </citation>
    <scope>NUCLEOTIDE SEQUENCE [LARGE SCALE GENOMIC DNA]</scope>
    <source>
        <strain evidence="2 3">VG341</strain>
    </source>
</reference>
<dbReference type="OrthoDB" id="9782395at2"/>
<comment type="caution">
    <text evidence="2">The sequence shown here is derived from an EMBL/GenBank/DDBJ whole genome shotgun (WGS) entry which is preliminary data.</text>
</comment>
<dbReference type="Pfam" id="PF02698">
    <property type="entry name" value="DUF218"/>
    <property type="match status" value="1"/>
</dbReference>
<proteinExistence type="predicted"/>
<dbReference type="Proteomes" id="UP000290624">
    <property type="component" value="Unassembled WGS sequence"/>
</dbReference>
<accession>A0A4Q2EH74</accession>
<organism evidence="2 3">
    <name type="scientific">Propioniciclava flava</name>
    <dbReference type="NCBI Taxonomy" id="2072026"/>
    <lineage>
        <taxon>Bacteria</taxon>
        <taxon>Bacillati</taxon>
        <taxon>Actinomycetota</taxon>
        <taxon>Actinomycetes</taxon>
        <taxon>Propionibacteriales</taxon>
        <taxon>Propionibacteriaceae</taxon>
        <taxon>Propioniciclava</taxon>
    </lineage>
</organism>
<dbReference type="PANTHER" id="PTHR30336">
    <property type="entry name" value="INNER MEMBRANE PROTEIN, PROBABLE PERMEASE"/>
    <property type="match status" value="1"/>
</dbReference>
<sequence length="193" mass="20937">MWVRWMAHGRIQTPARAPARDVAIIFGAEMYPSGRPSPYLRARLDLGAALVAEGRVKVLIVSGDNADAHHRETSNMKDYLVSVGVPAARIVEDPGGLDTYDTCVRARDVFGVTSALLVSQRYHLPRAVATCRAVGVDAVGVGDVTVRRSSRYWDGFARRELAANVKMVWDLLTHRSPAVVDGPSDAVGTALRS</sequence>
<evidence type="ECO:0000313" key="2">
    <source>
        <dbReference type="EMBL" id="RXW31734.1"/>
    </source>
</evidence>
<dbReference type="GO" id="GO:0005886">
    <property type="term" value="C:plasma membrane"/>
    <property type="evidence" value="ECO:0007669"/>
    <property type="project" value="TreeGrafter"/>
</dbReference>
<evidence type="ECO:0000259" key="1">
    <source>
        <dbReference type="Pfam" id="PF02698"/>
    </source>
</evidence>
<gene>
    <name evidence="2" type="ORF">C1706_11010</name>
</gene>
<dbReference type="CDD" id="cd06259">
    <property type="entry name" value="YdcF-like"/>
    <property type="match status" value="1"/>
</dbReference>
<dbReference type="InterPro" id="IPR003848">
    <property type="entry name" value="DUF218"/>
</dbReference>
<dbReference type="InterPro" id="IPR051599">
    <property type="entry name" value="Cell_Envelope_Assoc"/>
</dbReference>
<name>A0A4Q2EH74_9ACTN</name>
<dbReference type="AlphaFoldDB" id="A0A4Q2EH74"/>
<dbReference type="PANTHER" id="PTHR30336:SF6">
    <property type="entry name" value="INTEGRAL MEMBRANE PROTEIN"/>
    <property type="match status" value="1"/>
</dbReference>
<evidence type="ECO:0000313" key="3">
    <source>
        <dbReference type="Proteomes" id="UP000290624"/>
    </source>
</evidence>